<organism evidence="2 3">
    <name type="scientific">Reinekea marinisedimentorum</name>
    <dbReference type="NCBI Taxonomy" id="230495"/>
    <lineage>
        <taxon>Bacteria</taxon>
        <taxon>Pseudomonadati</taxon>
        <taxon>Pseudomonadota</taxon>
        <taxon>Gammaproteobacteria</taxon>
        <taxon>Oceanospirillales</taxon>
        <taxon>Saccharospirillaceae</taxon>
        <taxon>Reinekea</taxon>
    </lineage>
</organism>
<name>A0A4R3I7A0_9GAMM</name>
<feature type="transmembrane region" description="Helical" evidence="1">
    <location>
        <begin position="7"/>
        <end position="27"/>
    </location>
</feature>
<accession>A0A4R3I7A0</accession>
<evidence type="ECO:0000313" key="2">
    <source>
        <dbReference type="EMBL" id="TCS39979.1"/>
    </source>
</evidence>
<evidence type="ECO:0000313" key="3">
    <source>
        <dbReference type="Proteomes" id="UP000295793"/>
    </source>
</evidence>
<dbReference type="EMBL" id="SLZR01000011">
    <property type="protein sequence ID" value="TCS39979.1"/>
    <property type="molecule type" value="Genomic_DNA"/>
</dbReference>
<keyword evidence="1" id="KW-0812">Transmembrane</keyword>
<protein>
    <submittedName>
        <fullName evidence="2">Uncharacterized protein DUF1049</fullName>
    </submittedName>
</protein>
<reference evidence="2 3" key="1">
    <citation type="submission" date="2019-03" db="EMBL/GenBank/DDBJ databases">
        <title>Genomic Encyclopedia of Archaeal and Bacterial Type Strains, Phase II (KMG-II): from individual species to whole genera.</title>
        <authorList>
            <person name="Goeker M."/>
        </authorList>
    </citation>
    <scope>NUCLEOTIDE SEQUENCE [LARGE SCALE GENOMIC DNA]</scope>
    <source>
        <strain evidence="2 3">DSM 15388</strain>
    </source>
</reference>
<dbReference type="AlphaFoldDB" id="A0A4R3I7A0"/>
<proteinExistence type="predicted"/>
<sequence length="66" mass="7528">MRILKWIFIVVLLVVGWLVGWSNSTIVNFQFLSWTSPDIPAYIVYLTFLALGLLLGIILGRFVRSS</sequence>
<keyword evidence="3" id="KW-1185">Reference proteome</keyword>
<keyword evidence="1" id="KW-0472">Membrane</keyword>
<comment type="caution">
    <text evidence="2">The sequence shown here is derived from an EMBL/GenBank/DDBJ whole genome shotgun (WGS) entry which is preliminary data.</text>
</comment>
<evidence type="ECO:0000256" key="1">
    <source>
        <dbReference type="SAM" id="Phobius"/>
    </source>
</evidence>
<keyword evidence="1" id="KW-1133">Transmembrane helix</keyword>
<dbReference type="Proteomes" id="UP000295793">
    <property type="component" value="Unassembled WGS sequence"/>
</dbReference>
<gene>
    <name evidence="2" type="ORF">BCF53_11172</name>
</gene>
<dbReference type="RefSeq" id="WP_132702195.1">
    <property type="nucleotide sequence ID" value="NZ_SLZR01000011.1"/>
</dbReference>
<feature type="transmembrane region" description="Helical" evidence="1">
    <location>
        <begin position="39"/>
        <end position="63"/>
    </location>
</feature>